<name>A0ABT3RM75_9BACT</name>
<accession>A0ABT3RM75</accession>
<gene>
    <name evidence="1" type="ORF">OO013_02455</name>
</gene>
<dbReference type="InterPro" id="IPR013783">
    <property type="entry name" value="Ig-like_fold"/>
</dbReference>
<sequence>MWNLRFIPFLMIAFIILSCSDDDDQILTPEVSYPQTTFDPTFYTSGNSSAPNISWNGNQGTFSLSKDINGLSINSTNGVISWTKLLPHGMHQLEVVVSNSAGQITIPIQINNPVEGRFVGTYSGSTYFAITFFEDGTADIEANSETSPTEASGTWDVVNDEIIVNYTYETTTEEYSVKGNITQTQSVAEFNGDWYFGFDAQNSPGGTVEIVIN</sequence>
<dbReference type="EMBL" id="JAPFQN010000002">
    <property type="protein sequence ID" value="MCX2742707.1"/>
    <property type="molecule type" value="Genomic_DNA"/>
</dbReference>
<dbReference type="Gene3D" id="2.60.40.10">
    <property type="entry name" value="Immunoglobulins"/>
    <property type="match status" value="1"/>
</dbReference>
<dbReference type="Proteomes" id="UP001209885">
    <property type="component" value="Unassembled WGS sequence"/>
</dbReference>
<dbReference type="PROSITE" id="PS51257">
    <property type="entry name" value="PROKAR_LIPOPROTEIN"/>
    <property type="match status" value="1"/>
</dbReference>
<protein>
    <submittedName>
        <fullName evidence="1">Uncharacterized protein</fullName>
    </submittedName>
</protein>
<comment type="caution">
    <text evidence="1">The sequence shown here is derived from an EMBL/GenBank/DDBJ whole genome shotgun (WGS) entry which is preliminary data.</text>
</comment>
<organism evidence="1 2">
    <name type="scientific">Mangrovivirga halotolerans</name>
    <dbReference type="NCBI Taxonomy" id="2993936"/>
    <lineage>
        <taxon>Bacteria</taxon>
        <taxon>Pseudomonadati</taxon>
        <taxon>Bacteroidota</taxon>
        <taxon>Cytophagia</taxon>
        <taxon>Cytophagales</taxon>
        <taxon>Mangrovivirgaceae</taxon>
        <taxon>Mangrovivirga</taxon>
    </lineage>
</organism>
<evidence type="ECO:0000313" key="2">
    <source>
        <dbReference type="Proteomes" id="UP001209885"/>
    </source>
</evidence>
<proteinExistence type="predicted"/>
<dbReference type="RefSeq" id="WP_266055004.1">
    <property type="nucleotide sequence ID" value="NZ_JAPFQN010000002.1"/>
</dbReference>
<keyword evidence="2" id="KW-1185">Reference proteome</keyword>
<reference evidence="1 2" key="1">
    <citation type="submission" date="2022-11" db="EMBL/GenBank/DDBJ databases">
        <title>The characterization of three novel Bacteroidetes species and genomic analysis of their roles in tidal elemental geochemical cycles.</title>
        <authorList>
            <person name="Ma K."/>
        </authorList>
    </citation>
    <scope>NUCLEOTIDE SEQUENCE [LARGE SCALE GENOMIC DNA]</scope>
    <source>
        <strain evidence="1 2">M17</strain>
    </source>
</reference>
<evidence type="ECO:0000313" key="1">
    <source>
        <dbReference type="EMBL" id="MCX2742707.1"/>
    </source>
</evidence>